<keyword evidence="7" id="KW-0472">Membrane</keyword>
<evidence type="ECO:0000313" key="8">
    <source>
        <dbReference type="EMBL" id="CAD8263900.1"/>
    </source>
</evidence>
<sequence>MVTADSYRDEQGRVVMSADFRIAMVEWLEYHRLNGVERMIVFDNTVGVTVAHLYNHFFDQGEAQTVHLSAYEVLKPYIDSGFVIYHHWPLQHCQARLSGNVKTVGPGRRSSQYIQESVCLRRYGPTTKWLGVMDRDEFFMSARKDQRAVDLLRALETKRPDADAFTFHPVHMARCTRDSEINFSPMLRHVTRVPRGPPQFKPGIFKVKQIFRPDRVWYHHVHYSKERFWPDEVDPRTLRRYGNGLKVIRSIDQPLSVHTDNNTTAVFLHLKRSFRISPAAHSPEHLTSFMGSCPRPFPLLTNWLKIMNETLPELYHQNRKDPSLKLELESICQREKECMREGGIEYAEKLGRVGFPPYFTSLRWTSLDSLDESGASYSIPFNLRCEKDDAYALPQIGD</sequence>
<protein>
    <recommendedName>
        <fullName evidence="9">Glycosyltransferase family 92 protein</fullName>
    </recommendedName>
</protein>
<dbReference type="GO" id="GO:0016020">
    <property type="term" value="C:membrane"/>
    <property type="evidence" value="ECO:0007669"/>
    <property type="project" value="UniProtKB-SubCell"/>
</dbReference>
<comment type="subcellular location">
    <subcellularLocation>
        <location evidence="1">Membrane</location>
        <topology evidence="1">Single-pass membrane protein</topology>
    </subcellularLocation>
</comment>
<name>A0A7R9UGU9_9STRA</name>
<keyword evidence="4" id="KW-0808">Transferase</keyword>
<evidence type="ECO:0000256" key="4">
    <source>
        <dbReference type="ARBA" id="ARBA00022679"/>
    </source>
</evidence>
<keyword evidence="5" id="KW-0812">Transmembrane</keyword>
<dbReference type="GO" id="GO:0016757">
    <property type="term" value="F:glycosyltransferase activity"/>
    <property type="evidence" value="ECO:0007669"/>
    <property type="project" value="UniProtKB-KW"/>
</dbReference>
<organism evidence="8">
    <name type="scientific">Pinguiococcus pyrenoidosus</name>
    <dbReference type="NCBI Taxonomy" id="172671"/>
    <lineage>
        <taxon>Eukaryota</taxon>
        <taxon>Sar</taxon>
        <taxon>Stramenopiles</taxon>
        <taxon>Ochrophyta</taxon>
        <taxon>Pinguiophyceae</taxon>
        <taxon>Pinguiochrysidales</taxon>
        <taxon>Pinguiochrysidaceae</taxon>
        <taxon>Pinguiococcus</taxon>
    </lineage>
</organism>
<gene>
    <name evidence="8" type="ORF">PPYR1160_LOCUS13403</name>
</gene>
<evidence type="ECO:0000256" key="2">
    <source>
        <dbReference type="ARBA" id="ARBA00007647"/>
    </source>
</evidence>
<evidence type="ECO:0008006" key="9">
    <source>
        <dbReference type="Google" id="ProtNLM"/>
    </source>
</evidence>
<dbReference type="AlphaFoldDB" id="A0A7R9UGU9"/>
<keyword evidence="3" id="KW-0328">Glycosyltransferase</keyword>
<proteinExistence type="inferred from homology"/>
<comment type="similarity">
    <text evidence="2">Belongs to the glycosyltransferase 92 family.</text>
</comment>
<evidence type="ECO:0000256" key="3">
    <source>
        <dbReference type="ARBA" id="ARBA00022676"/>
    </source>
</evidence>
<evidence type="ECO:0000256" key="7">
    <source>
        <dbReference type="ARBA" id="ARBA00023136"/>
    </source>
</evidence>
<reference evidence="8" key="1">
    <citation type="submission" date="2021-01" db="EMBL/GenBank/DDBJ databases">
        <authorList>
            <person name="Corre E."/>
            <person name="Pelletier E."/>
            <person name="Niang G."/>
            <person name="Scheremetjew M."/>
            <person name="Finn R."/>
            <person name="Kale V."/>
            <person name="Holt S."/>
            <person name="Cochrane G."/>
            <person name="Meng A."/>
            <person name="Brown T."/>
            <person name="Cohen L."/>
        </authorList>
    </citation>
    <scope>NUCLEOTIDE SEQUENCE</scope>
    <source>
        <strain evidence="8">CCMP2078</strain>
    </source>
</reference>
<evidence type="ECO:0000256" key="1">
    <source>
        <dbReference type="ARBA" id="ARBA00004167"/>
    </source>
</evidence>
<dbReference type="PANTHER" id="PTHR21461:SF69">
    <property type="entry name" value="GLYCOSYLTRANSFERASE FAMILY 92 PROTEIN"/>
    <property type="match status" value="1"/>
</dbReference>
<accession>A0A7R9UGU9</accession>
<dbReference type="EMBL" id="HBEA01017656">
    <property type="protein sequence ID" value="CAD8263900.1"/>
    <property type="molecule type" value="Transcribed_RNA"/>
</dbReference>
<evidence type="ECO:0000256" key="6">
    <source>
        <dbReference type="ARBA" id="ARBA00022989"/>
    </source>
</evidence>
<dbReference type="PANTHER" id="PTHR21461">
    <property type="entry name" value="GLYCOSYLTRANSFERASE FAMILY 92 PROTEIN"/>
    <property type="match status" value="1"/>
</dbReference>
<dbReference type="GO" id="GO:0005737">
    <property type="term" value="C:cytoplasm"/>
    <property type="evidence" value="ECO:0007669"/>
    <property type="project" value="TreeGrafter"/>
</dbReference>
<dbReference type="InterPro" id="IPR008166">
    <property type="entry name" value="Glyco_transf_92"/>
</dbReference>
<evidence type="ECO:0000256" key="5">
    <source>
        <dbReference type="ARBA" id="ARBA00022692"/>
    </source>
</evidence>
<keyword evidence="6" id="KW-1133">Transmembrane helix</keyword>
<dbReference type="Pfam" id="PF01697">
    <property type="entry name" value="Glyco_transf_92"/>
    <property type="match status" value="1"/>
</dbReference>